<dbReference type="CDD" id="cd04301">
    <property type="entry name" value="NAT_SF"/>
    <property type="match status" value="1"/>
</dbReference>
<sequence length="263" mass="29852">MSRVRPLVLAVETPALKLIAQEAPWDSAVFATPVVQIEQIAVRHPDAAIRDYAAHYRSWLNQAQVGLVSCRLPHDRLVESMFLEAHGFRFIEMVLHPRLAGLSTLALPADDLQIASVNVADLPGLVAIAEQTFSHERYHVDPRLDPRLGNLRYGRWVRSSLEHPTQRLLKVLDAERLIALFLVENRADASAYWHLTAIAPSWQGQGYGQRVWRAMLRRHQAEGCESVTTTISARNTPVLNLYAQLGFRFLPPEMTFHWIRETT</sequence>
<evidence type="ECO:0000259" key="1">
    <source>
        <dbReference type="PROSITE" id="PS51186"/>
    </source>
</evidence>
<dbReference type="EMBL" id="CAADFL010000260">
    <property type="protein sequence ID" value="VFK12894.1"/>
    <property type="molecule type" value="Genomic_DNA"/>
</dbReference>
<organism evidence="3">
    <name type="scientific">Candidatus Kentrum sp. FM</name>
    <dbReference type="NCBI Taxonomy" id="2126340"/>
    <lineage>
        <taxon>Bacteria</taxon>
        <taxon>Pseudomonadati</taxon>
        <taxon>Pseudomonadota</taxon>
        <taxon>Gammaproteobacteria</taxon>
        <taxon>Candidatus Kentrum</taxon>
    </lineage>
</organism>
<accession>A0A450THD3</accession>
<dbReference type="GO" id="GO:0016747">
    <property type="term" value="F:acyltransferase activity, transferring groups other than amino-acyl groups"/>
    <property type="evidence" value="ECO:0007669"/>
    <property type="project" value="InterPro"/>
</dbReference>
<dbReference type="EMBL" id="CAADEZ010000272">
    <property type="protein sequence ID" value="VFJ60784.1"/>
    <property type="molecule type" value="Genomic_DNA"/>
</dbReference>
<evidence type="ECO:0000313" key="3">
    <source>
        <dbReference type="EMBL" id="VFJ66628.1"/>
    </source>
</evidence>
<evidence type="ECO:0000313" key="2">
    <source>
        <dbReference type="EMBL" id="VFJ60784.1"/>
    </source>
</evidence>
<name>A0A450THD3_9GAMM</name>
<dbReference type="InterPro" id="IPR016181">
    <property type="entry name" value="Acyl_CoA_acyltransferase"/>
</dbReference>
<dbReference type="Gene3D" id="3.40.630.30">
    <property type="match status" value="1"/>
</dbReference>
<dbReference type="AlphaFoldDB" id="A0A450THD3"/>
<dbReference type="InterPro" id="IPR000182">
    <property type="entry name" value="GNAT_dom"/>
</dbReference>
<gene>
    <name evidence="2" type="ORF">BECKFM1743A_GA0114220_102724</name>
    <name evidence="4" type="ORF">BECKFM1743B_GA0114221_102604</name>
    <name evidence="3" type="ORF">BECKFM1743C_GA0114222_104314</name>
</gene>
<dbReference type="EMBL" id="CAADFA010000431">
    <property type="protein sequence ID" value="VFJ66628.1"/>
    <property type="molecule type" value="Genomic_DNA"/>
</dbReference>
<reference evidence="3" key="1">
    <citation type="submission" date="2019-02" db="EMBL/GenBank/DDBJ databases">
        <authorList>
            <person name="Gruber-Vodicka R. H."/>
            <person name="Seah K. B. B."/>
        </authorList>
    </citation>
    <scope>NUCLEOTIDE SEQUENCE</scope>
    <source>
        <strain evidence="2">BECK_BZ163</strain>
        <strain evidence="4">BECK_BZ164</strain>
        <strain evidence="3">BECK_BZ165</strain>
    </source>
</reference>
<evidence type="ECO:0000313" key="4">
    <source>
        <dbReference type="EMBL" id="VFK12894.1"/>
    </source>
</evidence>
<proteinExistence type="predicted"/>
<feature type="domain" description="N-acetyltransferase" evidence="1">
    <location>
        <begin position="112"/>
        <end position="263"/>
    </location>
</feature>
<dbReference type="PROSITE" id="PS51186">
    <property type="entry name" value="GNAT"/>
    <property type="match status" value="1"/>
</dbReference>
<protein>
    <submittedName>
        <fullName evidence="3">Acetyltransferase (GNAT) family protein</fullName>
    </submittedName>
</protein>
<dbReference type="Pfam" id="PF00583">
    <property type="entry name" value="Acetyltransf_1"/>
    <property type="match status" value="1"/>
</dbReference>
<keyword evidence="3" id="KW-0808">Transferase</keyword>
<dbReference type="SUPFAM" id="SSF55729">
    <property type="entry name" value="Acyl-CoA N-acyltransferases (Nat)"/>
    <property type="match status" value="1"/>
</dbReference>